<feature type="non-terminal residue" evidence="2">
    <location>
        <position position="372"/>
    </location>
</feature>
<name>E9IHE3_SOLIN</name>
<evidence type="ECO:0000256" key="1">
    <source>
        <dbReference type="SAM" id="MobiDB-lite"/>
    </source>
</evidence>
<feature type="region of interest" description="Disordered" evidence="1">
    <location>
        <begin position="1"/>
        <end position="40"/>
    </location>
</feature>
<organism>
    <name type="scientific">Solenopsis invicta</name>
    <name type="common">Red imported fire ant</name>
    <name type="synonym">Solenopsis wagneri</name>
    <dbReference type="NCBI Taxonomy" id="13686"/>
    <lineage>
        <taxon>Eukaryota</taxon>
        <taxon>Metazoa</taxon>
        <taxon>Ecdysozoa</taxon>
        <taxon>Arthropoda</taxon>
        <taxon>Hexapoda</taxon>
        <taxon>Insecta</taxon>
        <taxon>Pterygota</taxon>
        <taxon>Neoptera</taxon>
        <taxon>Endopterygota</taxon>
        <taxon>Hymenoptera</taxon>
        <taxon>Apocrita</taxon>
        <taxon>Aculeata</taxon>
        <taxon>Formicoidea</taxon>
        <taxon>Formicidae</taxon>
        <taxon>Myrmicinae</taxon>
        <taxon>Solenopsis</taxon>
    </lineage>
</organism>
<dbReference type="HOGENOM" id="CLU_744580_0_0_1"/>
<dbReference type="AlphaFoldDB" id="E9IHE3"/>
<proteinExistence type="predicted"/>
<sequence>MFTEKESTGDLGQTKDNTANTKNDKSSQGGTSNNTVRDNTNDNLIQDKYIVVKGELKMFKDVAQEHCTPNRGKNSVKISLWCNQNSVRPVSIDMVKFNITVLTFNNAIEANACLNKLDLQKDNWLQGFIDFSTSFSRGTICGTIDHKLYNATIALSLDTLNCSAEMRLNNATSRNYGGDHRSTKRSFPVALRNKEVKVIMAYNNISFSEPEKMIASSCSGHKATTYDRYTNPIVWPSINCSNKDKKTEVIINNHVQKKQYSPNTFANVVYRNKDKETETNSRNDYKEKGNMENRITQQENSRTLRIQREREEGERRRQEYVNYYKQFNTKVIEGKKEKRGLALRRVNDNEISKDQHLINKNSSNEVSEVDKD</sequence>
<accession>E9IHE3</accession>
<reference evidence="2" key="1">
    <citation type="journal article" date="2011" name="Proc. Natl. Acad. Sci. U.S.A.">
        <title>The genome of the fire ant Solenopsis invicta.</title>
        <authorList>
            <person name="Wurm Y."/>
            <person name="Wang J."/>
            <person name="Riba-Grognuz O."/>
            <person name="Corona M."/>
            <person name="Nygaard S."/>
            <person name="Hunt B.G."/>
            <person name="Ingram K.K."/>
            <person name="Falquet L."/>
            <person name="Nipitwattanaphon M."/>
            <person name="Gotzek D."/>
            <person name="Dijkstra M.B."/>
            <person name="Oettler J."/>
            <person name="Comtesse F."/>
            <person name="Shih C.J."/>
            <person name="Wu W.J."/>
            <person name="Yang C.C."/>
            <person name="Thomas J."/>
            <person name="Beaudoing E."/>
            <person name="Pradervand S."/>
            <person name="Flegel V."/>
            <person name="Cook E.D."/>
            <person name="Fabbretti R."/>
            <person name="Stockinger H."/>
            <person name="Long L."/>
            <person name="Farmerie W.G."/>
            <person name="Oakey J."/>
            <person name="Boomsma J.J."/>
            <person name="Pamilo P."/>
            <person name="Yi S.V."/>
            <person name="Heinze J."/>
            <person name="Goodisman M.A."/>
            <person name="Farinelli L."/>
            <person name="Harshman K."/>
            <person name="Hulo N."/>
            <person name="Cerutti L."/>
            <person name="Xenarios I."/>
            <person name="Shoemaker D."/>
            <person name="Keller L."/>
        </authorList>
    </citation>
    <scope>NUCLEOTIDE SEQUENCE [LARGE SCALE GENOMIC DNA]</scope>
</reference>
<feature type="region of interest" description="Disordered" evidence="1">
    <location>
        <begin position="353"/>
        <end position="372"/>
    </location>
</feature>
<gene>
    <name evidence="2" type="ORF">SINV_14491</name>
</gene>
<evidence type="ECO:0000313" key="2">
    <source>
        <dbReference type="EMBL" id="EFZ20007.1"/>
    </source>
</evidence>
<dbReference type="EMBL" id="GL763245">
    <property type="protein sequence ID" value="EFZ20007.1"/>
    <property type="molecule type" value="Genomic_DNA"/>
</dbReference>
<protein>
    <submittedName>
        <fullName evidence="2">Uncharacterized protein</fullName>
    </submittedName>
</protein>
<feature type="compositionally biased region" description="Polar residues" evidence="1">
    <location>
        <begin position="10"/>
        <end position="40"/>
    </location>
</feature>